<accession>A0A1W2C5T8</accession>
<dbReference type="InterPro" id="IPR050553">
    <property type="entry name" value="Thioredoxin_ResA/DsbE_sf"/>
</dbReference>
<evidence type="ECO:0000259" key="3">
    <source>
        <dbReference type="PROSITE" id="PS51352"/>
    </source>
</evidence>
<keyword evidence="2" id="KW-0732">Signal</keyword>
<gene>
    <name evidence="4" type="ORF">SAMN04488101_103157</name>
</gene>
<dbReference type="STRING" id="475255.SAMN04488101_103157"/>
<dbReference type="InterPro" id="IPR013766">
    <property type="entry name" value="Thioredoxin_domain"/>
</dbReference>
<dbReference type="GO" id="GO:0016853">
    <property type="term" value="F:isomerase activity"/>
    <property type="evidence" value="ECO:0007669"/>
    <property type="project" value="UniProtKB-KW"/>
</dbReference>
<dbReference type="OrthoDB" id="9794348at2"/>
<dbReference type="Gene3D" id="3.40.30.10">
    <property type="entry name" value="Glutaredoxin"/>
    <property type="match status" value="1"/>
</dbReference>
<name>A0A1W2C5T8_9SPHI</name>
<dbReference type="PROSITE" id="PS00194">
    <property type="entry name" value="THIOREDOXIN_1"/>
    <property type="match status" value="1"/>
</dbReference>
<keyword evidence="4" id="KW-0413">Isomerase</keyword>
<organism evidence="4 5">
    <name type="scientific">Pedobacter nyackensis</name>
    <dbReference type="NCBI Taxonomy" id="475255"/>
    <lineage>
        <taxon>Bacteria</taxon>
        <taxon>Pseudomonadati</taxon>
        <taxon>Bacteroidota</taxon>
        <taxon>Sphingobacteriia</taxon>
        <taxon>Sphingobacteriales</taxon>
        <taxon>Sphingobacteriaceae</taxon>
        <taxon>Pedobacter</taxon>
    </lineage>
</organism>
<dbReference type="InterPro" id="IPR036249">
    <property type="entry name" value="Thioredoxin-like_sf"/>
</dbReference>
<dbReference type="Proteomes" id="UP000192678">
    <property type="component" value="Unassembled WGS sequence"/>
</dbReference>
<dbReference type="EMBL" id="FWYB01000003">
    <property type="protein sequence ID" value="SMC80476.1"/>
    <property type="molecule type" value="Genomic_DNA"/>
</dbReference>
<feature type="domain" description="Thioredoxin" evidence="3">
    <location>
        <begin position="31"/>
        <end position="168"/>
    </location>
</feature>
<keyword evidence="5" id="KW-1185">Reference proteome</keyword>
<dbReference type="InterPro" id="IPR017937">
    <property type="entry name" value="Thioredoxin_CS"/>
</dbReference>
<evidence type="ECO:0000313" key="5">
    <source>
        <dbReference type="Proteomes" id="UP000192678"/>
    </source>
</evidence>
<dbReference type="PROSITE" id="PS51352">
    <property type="entry name" value="THIOREDOXIN_2"/>
    <property type="match status" value="1"/>
</dbReference>
<dbReference type="SUPFAM" id="SSF52833">
    <property type="entry name" value="Thioredoxin-like"/>
    <property type="match status" value="1"/>
</dbReference>
<dbReference type="PANTHER" id="PTHR42852:SF18">
    <property type="entry name" value="CHROMOSOME UNDETERMINED SCAFFOLD_47, WHOLE GENOME SHOTGUN SEQUENCE"/>
    <property type="match status" value="1"/>
</dbReference>
<dbReference type="RefSeq" id="WP_084288949.1">
    <property type="nucleotide sequence ID" value="NZ_FWYB01000003.1"/>
</dbReference>
<proteinExistence type="predicted"/>
<evidence type="ECO:0000313" key="4">
    <source>
        <dbReference type="EMBL" id="SMC80476.1"/>
    </source>
</evidence>
<evidence type="ECO:0000256" key="1">
    <source>
        <dbReference type="ARBA" id="ARBA00023284"/>
    </source>
</evidence>
<reference evidence="4 5" key="1">
    <citation type="submission" date="2017-04" db="EMBL/GenBank/DDBJ databases">
        <authorList>
            <person name="Afonso C.L."/>
            <person name="Miller P.J."/>
            <person name="Scott M.A."/>
            <person name="Spackman E."/>
            <person name="Goraichik I."/>
            <person name="Dimitrov K.M."/>
            <person name="Suarez D.L."/>
            <person name="Swayne D.E."/>
        </authorList>
    </citation>
    <scope>NUCLEOTIDE SEQUENCE [LARGE SCALE GENOMIC DNA]</scope>
    <source>
        <strain evidence="4 5">DSM 19625</strain>
    </source>
</reference>
<feature type="chain" id="PRO_5010694337" evidence="2">
    <location>
        <begin position="19"/>
        <end position="168"/>
    </location>
</feature>
<protein>
    <submittedName>
        <fullName evidence="4">Thiol-disulfide isomerase or thioredoxin</fullName>
    </submittedName>
</protein>
<dbReference type="PANTHER" id="PTHR42852">
    <property type="entry name" value="THIOL:DISULFIDE INTERCHANGE PROTEIN DSBE"/>
    <property type="match status" value="1"/>
</dbReference>
<sequence>MRKLLLFIALLSTNIAFAQESNNDKKLWASSILNQKAPELVVEKWVSAQPKTEGKFVLIDFWATWCGPCRGYIPTLNSFHEKFGDQLTIIGLSDEPAETVEKFANPKINYSEAIDTKAVLKTELKVKGIPHIILINPKGVVIWEGFPLLENHKLTEDVLKALLEKYKS</sequence>
<keyword evidence="1" id="KW-0676">Redox-active center</keyword>
<feature type="signal peptide" evidence="2">
    <location>
        <begin position="1"/>
        <end position="18"/>
    </location>
</feature>
<evidence type="ECO:0000256" key="2">
    <source>
        <dbReference type="SAM" id="SignalP"/>
    </source>
</evidence>
<dbReference type="CDD" id="cd02966">
    <property type="entry name" value="TlpA_like_family"/>
    <property type="match status" value="1"/>
</dbReference>
<dbReference type="InterPro" id="IPR000866">
    <property type="entry name" value="AhpC/TSA"/>
</dbReference>
<dbReference type="Pfam" id="PF00578">
    <property type="entry name" value="AhpC-TSA"/>
    <property type="match status" value="1"/>
</dbReference>
<dbReference type="AlphaFoldDB" id="A0A1W2C5T8"/>